<dbReference type="EC" id="1.6.5.-" evidence="7"/>
<dbReference type="EMBL" id="JBHTCO010000020">
    <property type="protein sequence ID" value="MFC7394298.1"/>
    <property type="molecule type" value="Genomic_DNA"/>
</dbReference>
<dbReference type="PANTHER" id="PTHR42913">
    <property type="entry name" value="APOPTOSIS-INDUCING FACTOR 1"/>
    <property type="match status" value="1"/>
</dbReference>
<dbReference type="Gene3D" id="3.50.50.100">
    <property type="match status" value="1"/>
</dbReference>
<gene>
    <name evidence="7" type="ORF">ACFQRG_15180</name>
</gene>
<dbReference type="GO" id="GO:0016491">
    <property type="term" value="F:oxidoreductase activity"/>
    <property type="evidence" value="ECO:0007669"/>
    <property type="project" value="UniProtKB-KW"/>
</dbReference>
<dbReference type="InterPro" id="IPR023753">
    <property type="entry name" value="FAD/NAD-binding_dom"/>
</dbReference>
<evidence type="ECO:0000256" key="5">
    <source>
        <dbReference type="ARBA" id="ARBA00023002"/>
    </source>
</evidence>
<dbReference type="InterPro" id="IPR051169">
    <property type="entry name" value="NADH-Q_oxidoreductase"/>
</dbReference>
<evidence type="ECO:0000256" key="2">
    <source>
        <dbReference type="ARBA" id="ARBA00005272"/>
    </source>
</evidence>
<dbReference type="InterPro" id="IPR036188">
    <property type="entry name" value="FAD/NAD-bd_sf"/>
</dbReference>
<name>A0ABW2Q3T1_9BACL</name>
<keyword evidence="4" id="KW-0274">FAD</keyword>
<comment type="cofactor">
    <cofactor evidence="1">
        <name>FAD</name>
        <dbReference type="ChEBI" id="CHEBI:57692"/>
    </cofactor>
</comment>
<protein>
    <submittedName>
        <fullName evidence="7">NAD(P)/FAD-dependent oxidoreductase</fullName>
        <ecNumber evidence="7">1.6.5.-</ecNumber>
    </submittedName>
</protein>
<evidence type="ECO:0000313" key="7">
    <source>
        <dbReference type="EMBL" id="MFC7394298.1"/>
    </source>
</evidence>
<comment type="caution">
    <text evidence="7">The sequence shown here is derived from an EMBL/GenBank/DDBJ whole genome shotgun (WGS) entry which is preliminary data.</text>
</comment>
<accession>A0ABW2Q3T1</accession>
<evidence type="ECO:0000256" key="1">
    <source>
        <dbReference type="ARBA" id="ARBA00001974"/>
    </source>
</evidence>
<evidence type="ECO:0000313" key="8">
    <source>
        <dbReference type="Proteomes" id="UP001596505"/>
    </source>
</evidence>
<evidence type="ECO:0000259" key="6">
    <source>
        <dbReference type="Pfam" id="PF07992"/>
    </source>
</evidence>
<proteinExistence type="inferred from homology"/>
<keyword evidence="3" id="KW-0285">Flavoprotein</keyword>
<dbReference type="Proteomes" id="UP001596505">
    <property type="component" value="Unassembled WGS sequence"/>
</dbReference>
<evidence type="ECO:0000256" key="3">
    <source>
        <dbReference type="ARBA" id="ARBA00022630"/>
    </source>
</evidence>
<dbReference type="RefSeq" id="WP_380967517.1">
    <property type="nucleotide sequence ID" value="NZ_JBHTCO010000020.1"/>
</dbReference>
<dbReference type="SUPFAM" id="SSF51905">
    <property type="entry name" value="FAD/NAD(P)-binding domain"/>
    <property type="match status" value="2"/>
</dbReference>
<evidence type="ECO:0000256" key="4">
    <source>
        <dbReference type="ARBA" id="ARBA00022827"/>
    </source>
</evidence>
<dbReference type="PANTHER" id="PTHR42913:SF3">
    <property type="entry name" value="64 KDA MITOCHONDRIAL NADH DEHYDROGENASE (EUROFUNG)"/>
    <property type="match status" value="1"/>
</dbReference>
<sequence>MQRLVLVGGGYGNVRVMNHLFSDGLPNDVEVILIDREPYHCMKTEYYALAAGTISDKEVRVSFPNHPQLKIVNAEVTKINLAEKKVELKDADDVSYDTLVVGLGCEDKYHGVPGAPEHTLSIQSIRKVRHTAQELHCMPSGSTVSIVGGGLSGIEVASELCESRKDLNIRLYDRGERILSTFPERVSHYIQEWFENNGVTVINKSNITKVEPGYLYNNDEANATNAVIWTAGIQAHHLVQELDIEKGAGGRAIVTEHHYLPDHPEVFMVGDCAYYDQAPSAQLSEAQGDQIYKVLKARWNDQPEPKLEPIKLKGMVGSLGKKKGFAEFMGKPLTGRVARLLKSGILWMYRYHNG</sequence>
<feature type="domain" description="FAD/NAD(P)-binding" evidence="6">
    <location>
        <begin position="3"/>
        <end position="282"/>
    </location>
</feature>
<dbReference type="PRINTS" id="PR00368">
    <property type="entry name" value="FADPNR"/>
</dbReference>
<organism evidence="7 8">
    <name type="scientific">Scopulibacillus cellulosilyticus</name>
    <dbReference type="NCBI Taxonomy" id="2665665"/>
    <lineage>
        <taxon>Bacteria</taxon>
        <taxon>Bacillati</taxon>
        <taxon>Bacillota</taxon>
        <taxon>Bacilli</taxon>
        <taxon>Bacillales</taxon>
        <taxon>Sporolactobacillaceae</taxon>
        <taxon>Scopulibacillus</taxon>
    </lineage>
</organism>
<comment type="similarity">
    <text evidence="2">Belongs to the NADH dehydrogenase family.</text>
</comment>
<keyword evidence="8" id="KW-1185">Reference proteome</keyword>
<reference evidence="8" key="1">
    <citation type="journal article" date="2019" name="Int. J. Syst. Evol. Microbiol.">
        <title>The Global Catalogue of Microorganisms (GCM) 10K type strain sequencing project: providing services to taxonomists for standard genome sequencing and annotation.</title>
        <authorList>
            <consortium name="The Broad Institute Genomics Platform"/>
            <consortium name="The Broad Institute Genome Sequencing Center for Infectious Disease"/>
            <person name="Wu L."/>
            <person name="Ma J."/>
        </authorList>
    </citation>
    <scope>NUCLEOTIDE SEQUENCE [LARGE SCALE GENOMIC DNA]</scope>
    <source>
        <strain evidence="8">CGMCC 1.16305</strain>
    </source>
</reference>
<dbReference type="Pfam" id="PF07992">
    <property type="entry name" value="Pyr_redox_2"/>
    <property type="match status" value="1"/>
</dbReference>
<keyword evidence="5 7" id="KW-0560">Oxidoreductase</keyword>